<protein>
    <submittedName>
        <fullName evidence="1 3">Uncharacterized protein</fullName>
    </submittedName>
</protein>
<evidence type="ECO:0000313" key="1">
    <source>
        <dbReference type="EMBL" id="CEF61879.1"/>
    </source>
</evidence>
<proteinExistence type="predicted"/>
<dbReference type="WBParaSite" id="SRAE_1000015500.1">
    <property type="protein sequence ID" value="SRAE_1000015500.1"/>
    <property type="gene ID" value="WBGene00256749"/>
</dbReference>
<dbReference type="GeneID" id="36374244"/>
<evidence type="ECO:0000313" key="3">
    <source>
        <dbReference type="WBParaSite" id="SRAE_1000015500.1"/>
    </source>
</evidence>
<gene>
    <name evidence="1 3 4" type="ORF">SRAE_1000015500</name>
</gene>
<dbReference type="CTD" id="36374244"/>
<evidence type="ECO:0000313" key="4">
    <source>
        <dbReference type="WormBase" id="SRAE_1000015500"/>
    </source>
</evidence>
<name>A0A090L324_STRRB</name>
<accession>A0A090L324</accession>
<keyword evidence="2" id="KW-1185">Reference proteome</keyword>
<dbReference type="WormBase" id="SRAE_1000015500">
    <property type="protein sequence ID" value="SRP06826"/>
    <property type="gene ID" value="WBGene00256749"/>
</dbReference>
<dbReference type="EMBL" id="LN609528">
    <property type="protein sequence ID" value="CEF61879.1"/>
    <property type="molecule type" value="Genomic_DNA"/>
</dbReference>
<reference evidence="3" key="2">
    <citation type="submission" date="2020-12" db="UniProtKB">
        <authorList>
            <consortium name="WormBaseParasite"/>
        </authorList>
    </citation>
    <scope>IDENTIFICATION</scope>
</reference>
<organism evidence="1">
    <name type="scientific">Strongyloides ratti</name>
    <name type="common">Parasitic roundworm</name>
    <dbReference type="NCBI Taxonomy" id="34506"/>
    <lineage>
        <taxon>Eukaryota</taxon>
        <taxon>Metazoa</taxon>
        <taxon>Ecdysozoa</taxon>
        <taxon>Nematoda</taxon>
        <taxon>Chromadorea</taxon>
        <taxon>Rhabditida</taxon>
        <taxon>Tylenchina</taxon>
        <taxon>Panagrolaimomorpha</taxon>
        <taxon>Strongyloidoidea</taxon>
        <taxon>Strongyloididae</taxon>
        <taxon>Strongyloides</taxon>
    </lineage>
</organism>
<evidence type="ECO:0000313" key="2">
    <source>
        <dbReference type="Proteomes" id="UP000035682"/>
    </source>
</evidence>
<sequence length="255" mass="30141">MITRGFDSTTFNETDTNDDLTILNTSFEAELEGDIHFMTVNLKKLYSSRRISLFCFNVFSTILIQRFQRYKEYGKCVSMPNGQKIVITKFPTAISRHLTSHFLDMEKLLKEKKINGVSIVFYDDCAKKIIESYKFMIFVDTNEIKAFTDYNGKPIVYLPSVDTFESDKKLFSNIYEKVYNHCDRLISIQHAYVFPLFRFHFIKKQDRKEYEKILKDQPLSFRFAQKPLFSTNNDGVLLVANIRKRFTYGFVYNHI</sequence>
<dbReference type="Proteomes" id="UP000035682">
    <property type="component" value="Unplaced"/>
</dbReference>
<dbReference type="RefSeq" id="XP_024501081.1">
    <property type="nucleotide sequence ID" value="XM_024646955.1"/>
</dbReference>
<reference evidence="1 2" key="1">
    <citation type="submission" date="2014-09" db="EMBL/GenBank/DDBJ databases">
        <authorList>
            <person name="Martin A.A."/>
        </authorList>
    </citation>
    <scope>NUCLEOTIDE SEQUENCE</scope>
    <source>
        <strain evidence="2">ED321</strain>
        <strain evidence="1">ED321 Heterogonic</strain>
    </source>
</reference>
<dbReference type="AlphaFoldDB" id="A0A090L324"/>